<dbReference type="EMBL" id="ANPB02000009">
    <property type="protein sequence ID" value="KAF4476560.1"/>
    <property type="molecule type" value="Genomic_DNA"/>
</dbReference>
<comment type="caution">
    <text evidence="1">The sequence shown here is derived from an EMBL/GenBank/DDBJ whole genome shotgun (WGS) entry which is preliminary data.</text>
</comment>
<protein>
    <submittedName>
        <fullName evidence="1">Uncharacterized protein</fullName>
    </submittedName>
</protein>
<sequence>MVLHISFNVPRACIFRDQNNSWQLDRESGSVVIILRSDDRIGVNSRVYRFRDPCDVCRVRGHIIRAINKRTYPRIFDTNRIHTNQRFDIGDGCWRHVVFKCTLYHGRELRGILTCQNINPGYSCDNGLEQSLFKHSGPYFKPGAFLINLQLGRLSVIDFRISVSKLGFIVFSILCPNYIYINRDIVGYRANNDVIIAITYSFINDIFRRVCDLNLSIVFVYSYINSTFTDSVYDVNSIVCHSIDISGFIKQFGHTDVFIWLVIG</sequence>
<reference evidence="1 2" key="1">
    <citation type="submission" date="2012-08" db="EMBL/GenBank/DDBJ databases">
        <authorList>
            <person name="Gan P.H.P."/>
            <person name="Ikeda K."/>
            <person name="Irieda H."/>
            <person name="Narusaka M."/>
            <person name="O'Connell R.J."/>
            <person name="Narusaka Y."/>
            <person name="Takano Y."/>
            <person name="Kubo Y."/>
            <person name="Shirasu K."/>
        </authorList>
    </citation>
    <scope>NUCLEOTIDE SEQUENCE [LARGE SCALE GENOMIC DNA]</scope>
    <source>
        <strain evidence="1 2">Nara gc5</strain>
    </source>
</reference>
<proteinExistence type="predicted"/>
<dbReference type="InParanoid" id="A0A7J6IJK9"/>
<keyword evidence="2" id="KW-1185">Reference proteome</keyword>
<dbReference type="Proteomes" id="UP000011096">
    <property type="component" value="Unassembled WGS sequence"/>
</dbReference>
<dbReference type="AlphaFoldDB" id="A0A7J6IJK9"/>
<reference evidence="1 2" key="2">
    <citation type="submission" date="2020-04" db="EMBL/GenBank/DDBJ databases">
        <title>Genome sequencing and assembly of multiple isolates from the Colletotrichum gloeosporioides species complex.</title>
        <authorList>
            <person name="Gan P."/>
            <person name="Shirasu K."/>
        </authorList>
    </citation>
    <scope>NUCLEOTIDE SEQUENCE [LARGE SCALE GENOMIC DNA]</scope>
    <source>
        <strain evidence="1 2">Nara gc5</strain>
    </source>
</reference>
<evidence type="ECO:0000313" key="2">
    <source>
        <dbReference type="Proteomes" id="UP000011096"/>
    </source>
</evidence>
<gene>
    <name evidence="1" type="ORF">CGGC5_v014990</name>
</gene>
<accession>A0A7J6IJK9</accession>
<dbReference type="GeneID" id="43609460"/>
<dbReference type="RefSeq" id="XP_031878097.1">
    <property type="nucleotide sequence ID" value="XM_032025300.1"/>
</dbReference>
<organism evidence="1 2">
    <name type="scientific">Colletotrichum fructicola (strain Nara gc5)</name>
    <name type="common">Anthracnose fungus</name>
    <name type="synonym">Colletotrichum gloeosporioides (strain Nara gc5)</name>
    <dbReference type="NCBI Taxonomy" id="1213859"/>
    <lineage>
        <taxon>Eukaryota</taxon>
        <taxon>Fungi</taxon>
        <taxon>Dikarya</taxon>
        <taxon>Ascomycota</taxon>
        <taxon>Pezizomycotina</taxon>
        <taxon>Sordariomycetes</taxon>
        <taxon>Hypocreomycetidae</taxon>
        <taxon>Glomerellales</taxon>
        <taxon>Glomerellaceae</taxon>
        <taxon>Colletotrichum</taxon>
        <taxon>Colletotrichum gloeosporioides species complex</taxon>
    </lineage>
</organism>
<evidence type="ECO:0000313" key="1">
    <source>
        <dbReference type="EMBL" id="KAF4476560.1"/>
    </source>
</evidence>
<dbReference type="OrthoDB" id="3563678at2759"/>
<name>A0A7J6IJK9_COLFN</name>